<reference evidence="2" key="2">
    <citation type="submission" date="2025-08" db="UniProtKB">
        <authorList>
            <consortium name="Ensembl"/>
        </authorList>
    </citation>
    <scope>IDENTIFICATION</scope>
</reference>
<organism evidence="2 3">
    <name type="scientific">Ciona savignyi</name>
    <name type="common">Pacific transparent sea squirt</name>
    <dbReference type="NCBI Taxonomy" id="51511"/>
    <lineage>
        <taxon>Eukaryota</taxon>
        <taxon>Metazoa</taxon>
        <taxon>Chordata</taxon>
        <taxon>Tunicata</taxon>
        <taxon>Ascidiacea</taxon>
        <taxon>Phlebobranchia</taxon>
        <taxon>Cionidae</taxon>
        <taxon>Ciona</taxon>
    </lineage>
</organism>
<reference evidence="3" key="1">
    <citation type="submission" date="2003-08" db="EMBL/GenBank/DDBJ databases">
        <authorList>
            <person name="Birren B."/>
            <person name="Nusbaum C."/>
            <person name="Abebe A."/>
            <person name="Abouelleil A."/>
            <person name="Adekoya E."/>
            <person name="Ait-zahra M."/>
            <person name="Allen N."/>
            <person name="Allen T."/>
            <person name="An P."/>
            <person name="Anderson M."/>
            <person name="Anderson S."/>
            <person name="Arachchi H."/>
            <person name="Armbruster J."/>
            <person name="Bachantsang P."/>
            <person name="Baldwin J."/>
            <person name="Barry A."/>
            <person name="Bayul T."/>
            <person name="Blitshsteyn B."/>
            <person name="Bloom T."/>
            <person name="Blye J."/>
            <person name="Boguslavskiy L."/>
            <person name="Borowsky M."/>
            <person name="Boukhgalter B."/>
            <person name="Brunache A."/>
            <person name="Butler J."/>
            <person name="Calixte N."/>
            <person name="Calvo S."/>
            <person name="Camarata J."/>
            <person name="Campo K."/>
            <person name="Chang J."/>
            <person name="Cheshatsang Y."/>
            <person name="Citroen M."/>
            <person name="Collymore A."/>
            <person name="Considine T."/>
            <person name="Cook A."/>
            <person name="Cooke P."/>
            <person name="Corum B."/>
            <person name="Cuomo C."/>
            <person name="David R."/>
            <person name="Dawoe T."/>
            <person name="Degray S."/>
            <person name="Dodge S."/>
            <person name="Dooley K."/>
            <person name="Dorje P."/>
            <person name="Dorjee K."/>
            <person name="Dorris L."/>
            <person name="Duffey N."/>
            <person name="Dupes A."/>
            <person name="Elkins T."/>
            <person name="Engels R."/>
            <person name="Erickson J."/>
            <person name="Farina A."/>
            <person name="Faro S."/>
            <person name="Ferreira P."/>
            <person name="Fischer H."/>
            <person name="Fitzgerald M."/>
            <person name="Foley K."/>
            <person name="Gage D."/>
            <person name="Galagan J."/>
            <person name="Gearin G."/>
            <person name="Gnerre S."/>
            <person name="Gnirke A."/>
            <person name="Goyette A."/>
            <person name="Graham J."/>
            <person name="Grandbois E."/>
            <person name="Gyaltsen K."/>
            <person name="Hafez N."/>
            <person name="Hagopian D."/>
            <person name="Hagos B."/>
            <person name="Hall J."/>
            <person name="Hatcher B."/>
            <person name="Heller A."/>
            <person name="Higgins H."/>
            <person name="Honan T."/>
            <person name="Horn A."/>
            <person name="Houde N."/>
            <person name="Hughes L."/>
            <person name="Hulme W."/>
            <person name="Husby E."/>
            <person name="Iliev I."/>
            <person name="Jaffe D."/>
            <person name="Jones C."/>
            <person name="Kamal M."/>
            <person name="Kamat A."/>
            <person name="Kamvysselis M."/>
            <person name="Karlsson E."/>
            <person name="Kells C."/>
            <person name="Kieu A."/>
            <person name="Kisner P."/>
            <person name="Kodira C."/>
            <person name="Kulbokas E."/>
            <person name="Labutti K."/>
            <person name="Lama D."/>
            <person name="Landers T."/>
            <person name="Leger J."/>
            <person name="Levine S."/>
            <person name="Lewis D."/>
            <person name="Lewis T."/>
            <person name="Lindblad-toh K."/>
            <person name="Liu X."/>
            <person name="Lokyitsang T."/>
            <person name="Lokyitsang Y."/>
            <person name="Lucien O."/>
            <person name="Lui A."/>
            <person name="Ma L.J."/>
            <person name="Mabbitt R."/>
            <person name="Macdonald J."/>
            <person name="Maclean C."/>
            <person name="Major J."/>
            <person name="Manning J."/>
            <person name="Marabella R."/>
            <person name="Maru K."/>
            <person name="Matthews C."/>
            <person name="Mauceli E."/>
            <person name="Mccarthy M."/>
            <person name="Mcdonough S."/>
            <person name="Mcghee T."/>
            <person name="Meldrim J."/>
            <person name="Meneus L."/>
            <person name="Mesirov J."/>
            <person name="Mihalev A."/>
            <person name="Mihova T."/>
            <person name="Mikkelsen T."/>
            <person name="Mlenga V."/>
            <person name="Moru K."/>
            <person name="Mozes J."/>
            <person name="Mulrain L."/>
            <person name="Munson G."/>
            <person name="Naylor J."/>
            <person name="Newes C."/>
            <person name="Nguyen C."/>
            <person name="Nguyen N."/>
            <person name="Nguyen T."/>
            <person name="Nicol R."/>
            <person name="Nielsen C."/>
            <person name="Nizzari M."/>
            <person name="Norbu C."/>
            <person name="Norbu N."/>
            <person name="O'donnell P."/>
            <person name="Okoawo O."/>
            <person name="O'leary S."/>
            <person name="Omotosho B."/>
            <person name="O'neill K."/>
            <person name="Osman S."/>
            <person name="Parker S."/>
            <person name="Perrin D."/>
            <person name="Phunkhang P."/>
            <person name="Piqani B."/>
            <person name="Purcell S."/>
            <person name="Rachupka T."/>
            <person name="Ramasamy U."/>
            <person name="Rameau R."/>
            <person name="Ray V."/>
            <person name="Raymond C."/>
            <person name="Retta R."/>
            <person name="Richardson S."/>
            <person name="Rise C."/>
            <person name="Rodriguez J."/>
            <person name="Rogers J."/>
            <person name="Rogov P."/>
            <person name="Rutman M."/>
            <person name="Schupbach R."/>
            <person name="Seaman C."/>
            <person name="Settipalli S."/>
            <person name="Sharpe T."/>
            <person name="Sheridan J."/>
            <person name="Sherpa N."/>
            <person name="Shi J."/>
            <person name="Smirnov S."/>
            <person name="Smith C."/>
            <person name="Sougnez C."/>
            <person name="Spencer B."/>
            <person name="Stalker J."/>
            <person name="Stange-thomann N."/>
            <person name="Stavropoulos S."/>
            <person name="Stetson K."/>
            <person name="Stone C."/>
            <person name="Stone S."/>
            <person name="Stubbs M."/>
            <person name="Talamas J."/>
            <person name="Tchuinga P."/>
            <person name="Tenzing P."/>
            <person name="Tesfaye S."/>
            <person name="Theodore J."/>
            <person name="Thoulutsang Y."/>
            <person name="Topham K."/>
            <person name="Towey S."/>
            <person name="Tsamla T."/>
            <person name="Tsomo N."/>
            <person name="Vallee D."/>
            <person name="Vassiliev H."/>
            <person name="Venkataraman V."/>
            <person name="Vinson J."/>
            <person name="Vo A."/>
            <person name="Wade C."/>
            <person name="Wang S."/>
            <person name="Wangchuk T."/>
            <person name="Wangdi T."/>
            <person name="Whittaker C."/>
            <person name="Wilkinson J."/>
            <person name="Wu Y."/>
            <person name="Wyman D."/>
            <person name="Yadav S."/>
            <person name="Yang S."/>
            <person name="Yang X."/>
            <person name="Yeager S."/>
            <person name="Yee E."/>
            <person name="Young G."/>
            <person name="Zainoun J."/>
            <person name="Zembeck L."/>
            <person name="Zimmer A."/>
            <person name="Zody M."/>
            <person name="Lander E."/>
        </authorList>
    </citation>
    <scope>NUCLEOTIDE SEQUENCE [LARGE SCALE GENOMIC DNA]</scope>
</reference>
<feature type="compositionally biased region" description="Low complexity" evidence="1">
    <location>
        <begin position="47"/>
        <end position="61"/>
    </location>
</feature>
<protein>
    <submittedName>
        <fullName evidence="2">Uncharacterized protein</fullName>
    </submittedName>
</protein>
<evidence type="ECO:0000313" key="3">
    <source>
        <dbReference type="Proteomes" id="UP000007875"/>
    </source>
</evidence>
<evidence type="ECO:0000256" key="1">
    <source>
        <dbReference type="SAM" id="MobiDB-lite"/>
    </source>
</evidence>
<evidence type="ECO:0000313" key="2">
    <source>
        <dbReference type="Ensembl" id="ENSCSAVP00000015924.1"/>
    </source>
</evidence>
<feature type="compositionally biased region" description="Polar residues" evidence="1">
    <location>
        <begin position="86"/>
        <end position="100"/>
    </location>
</feature>
<dbReference type="HOGENOM" id="CLU_1900899_0_0_1"/>
<reference evidence="2" key="3">
    <citation type="submission" date="2025-09" db="UniProtKB">
        <authorList>
            <consortium name="Ensembl"/>
        </authorList>
    </citation>
    <scope>IDENTIFICATION</scope>
</reference>
<accession>H2ZEA8</accession>
<proteinExistence type="predicted"/>
<sequence length="134" mass="14527">MELNRDLSNKVTNLAKQNHELLKQKQQVTQYTSAFRPAPSSGPKPSPNSSLSPRSGSANSLPRPTSSYNHNDSFGSQSSLASVSSQRRQTIHETQAGSSHSKSEPDFPSNKDNTLEESSKNSPHPGNQSPHNST</sequence>
<dbReference type="Proteomes" id="UP000007875">
    <property type="component" value="Unassembled WGS sequence"/>
</dbReference>
<feature type="compositionally biased region" description="Polar residues" evidence="1">
    <location>
        <begin position="62"/>
        <end position="72"/>
    </location>
</feature>
<feature type="region of interest" description="Disordered" evidence="1">
    <location>
        <begin position="1"/>
        <end position="134"/>
    </location>
</feature>
<dbReference type="InParanoid" id="H2ZEA8"/>
<feature type="compositionally biased region" description="Polar residues" evidence="1">
    <location>
        <begin position="24"/>
        <end position="33"/>
    </location>
</feature>
<name>H2ZEA8_CIOSA</name>
<feature type="compositionally biased region" description="Low complexity" evidence="1">
    <location>
        <begin position="73"/>
        <end position="85"/>
    </location>
</feature>
<keyword evidence="3" id="KW-1185">Reference proteome</keyword>
<dbReference type="Ensembl" id="ENSCSAVT00000016103.1">
    <property type="protein sequence ID" value="ENSCSAVP00000015924.1"/>
    <property type="gene ID" value="ENSCSAVG00000009371.1"/>
</dbReference>
<dbReference type="AlphaFoldDB" id="H2ZEA8"/>
<feature type="compositionally biased region" description="Polar residues" evidence="1">
    <location>
        <begin position="120"/>
        <end position="134"/>
    </location>
</feature>